<dbReference type="GO" id="GO:0016791">
    <property type="term" value="F:phosphatase activity"/>
    <property type="evidence" value="ECO:0007669"/>
    <property type="project" value="TreeGrafter"/>
</dbReference>
<dbReference type="InterPro" id="IPR029033">
    <property type="entry name" value="His_PPase_superfam"/>
</dbReference>
<dbReference type="InterPro" id="IPR000560">
    <property type="entry name" value="His_Pase_clade-2"/>
</dbReference>
<dbReference type="SUPFAM" id="SSF47473">
    <property type="entry name" value="EF-hand"/>
    <property type="match status" value="1"/>
</dbReference>
<organism evidence="4">
    <name type="scientific">Spongospora subterranea</name>
    <dbReference type="NCBI Taxonomy" id="70186"/>
    <lineage>
        <taxon>Eukaryota</taxon>
        <taxon>Sar</taxon>
        <taxon>Rhizaria</taxon>
        <taxon>Endomyxa</taxon>
        <taxon>Phytomyxea</taxon>
        <taxon>Plasmodiophorida</taxon>
        <taxon>Plasmodiophoridae</taxon>
        <taxon>Spongospora</taxon>
    </lineage>
</organism>
<evidence type="ECO:0000256" key="3">
    <source>
        <dbReference type="SAM" id="MobiDB-lite"/>
    </source>
</evidence>
<dbReference type="EMBL" id="HACM01001286">
    <property type="protein sequence ID" value="CRZ01728.1"/>
    <property type="molecule type" value="Transcribed_RNA"/>
</dbReference>
<evidence type="ECO:0000313" key="4">
    <source>
        <dbReference type="EMBL" id="CRZ01728.1"/>
    </source>
</evidence>
<proteinExistence type="inferred from homology"/>
<dbReference type="Gene3D" id="1.10.238.10">
    <property type="entry name" value="EF-hand"/>
    <property type="match status" value="1"/>
</dbReference>
<sequence>LQSAYGLGNRLINQMEQRQSPATAATEPGPDIGPESHHPPDHDTSADPPPTPTLVRRNSTEMVRILMKNTAQPQSISDVIDELSTVELAIKHIQQVFISRSSSIREAFRKLDPESYGYIAMGDFRTALDDDSLAVGNELSMEEKDMVCIFADVKGTGKIDYLAFFNLLFRDHYQAKRELIASSTLRQVVVVFRHGARFPLKPFPMDSSWPKDAIFWKTYGGKLTPTGQAQCYHLGELLRAKYLQEEHLLGEDDPDLPDALYVYTSNSHRTLMSAQSLLLGMFPNVSQSFAIERKPGSSDSHPASSDH</sequence>
<dbReference type="InterPro" id="IPR033379">
    <property type="entry name" value="Acid_Pase_AS"/>
</dbReference>
<dbReference type="PANTHER" id="PTHR11567">
    <property type="entry name" value="ACID PHOSPHATASE-RELATED"/>
    <property type="match status" value="1"/>
</dbReference>
<accession>A0A0H5QIA2</accession>
<dbReference type="CDD" id="cd07061">
    <property type="entry name" value="HP_HAP_like"/>
    <property type="match status" value="1"/>
</dbReference>
<comment type="similarity">
    <text evidence="1">Belongs to the histidine acid phosphatase family.</text>
</comment>
<dbReference type="InterPro" id="IPR011992">
    <property type="entry name" value="EF-hand-dom_pair"/>
</dbReference>
<dbReference type="Gene3D" id="3.40.50.1240">
    <property type="entry name" value="Phosphoglycerate mutase-like"/>
    <property type="match status" value="1"/>
</dbReference>
<dbReference type="PROSITE" id="PS00616">
    <property type="entry name" value="HIS_ACID_PHOSPHAT_1"/>
    <property type="match status" value="1"/>
</dbReference>
<dbReference type="InterPro" id="IPR050645">
    <property type="entry name" value="Histidine_acid_phosphatase"/>
</dbReference>
<dbReference type="SUPFAM" id="SSF53254">
    <property type="entry name" value="Phosphoglycerate mutase-like"/>
    <property type="match status" value="1"/>
</dbReference>
<dbReference type="AlphaFoldDB" id="A0A0H5QIA2"/>
<dbReference type="PANTHER" id="PTHR11567:SF110">
    <property type="entry name" value="2-PHOSPHOXYLOSE PHOSPHATASE 1"/>
    <property type="match status" value="1"/>
</dbReference>
<feature type="non-terminal residue" evidence="4">
    <location>
        <position position="1"/>
    </location>
</feature>
<feature type="region of interest" description="Disordered" evidence="3">
    <location>
        <begin position="1"/>
        <end position="54"/>
    </location>
</feature>
<feature type="compositionally biased region" description="Polar residues" evidence="3">
    <location>
        <begin position="11"/>
        <end position="23"/>
    </location>
</feature>
<evidence type="ECO:0000256" key="1">
    <source>
        <dbReference type="ARBA" id="ARBA00005375"/>
    </source>
</evidence>
<evidence type="ECO:0000256" key="2">
    <source>
        <dbReference type="ARBA" id="ARBA00022801"/>
    </source>
</evidence>
<feature type="non-terminal residue" evidence="4">
    <location>
        <position position="307"/>
    </location>
</feature>
<name>A0A0H5QIA2_9EUKA</name>
<keyword evidence="2" id="KW-0378">Hydrolase</keyword>
<reference evidence="4" key="1">
    <citation type="submission" date="2015-04" db="EMBL/GenBank/DDBJ databases">
        <title>The genome sequence of the plant pathogenic Rhizarian Plasmodiophora brassicae reveals insights in its biotrophic life cycle and the origin of chitin synthesis.</title>
        <authorList>
            <person name="Schwelm A."/>
            <person name="Fogelqvist J."/>
            <person name="Knaust A."/>
            <person name="Julke S."/>
            <person name="Lilja T."/>
            <person name="Dhandapani V."/>
            <person name="Bonilla-Rosso G."/>
            <person name="Karlsson M."/>
            <person name="Shevchenko A."/>
            <person name="Choi S.R."/>
            <person name="Kim H.G."/>
            <person name="Park J.Y."/>
            <person name="Lim Y.P."/>
            <person name="Ludwig-Muller J."/>
            <person name="Dixelius C."/>
        </authorList>
    </citation>
    <scope>NUCLEOTIDE SEQUENCE</scope>
    <source>
        <tissue evidence="4">Potato root galls</tissue>
    </source>
</reference>
<protein>
    <recommendedName>
        <fullName evidence="5">EF-hand domain-containing protein</fullName>
    </recommendedName>
</protein>
<dbReference type="Pfam" id="PF00328">
    <property type="entry name" value="His_Phos_2"/>
    <property type="match status" value="1"/>
</dbReference>
<evidence type="ECO:0008006" key="5">
    <source>
        <dbReference type="Google" id="ProtNLM"/>
    </source>
</evidence>
<feature type="compositionally biased region" description="Basic and acidic residues" evidence="3">
    <location>
        <begin position="34"/>
        <end position="45"/>
    </location>
</feature>